<sequence>MTAIYAMAMRRRSAFALCREYCIAPHEIAPLLGVNEQQFLNGIYRDGYSLDEIQQGNSQLHAARKIMELLRKELETLSSFENEIPSKARLDALALLARTIDKVSDLQERFDAARAQSASGLSPDEVAAVLKRIDERIDELANIRASELVETKFKHAGDTGGPSGMAFSGADNTTAAAN</sequence>
<organism evidence="2 3">
    <name type="scientific">Phyllobacterium ifriqiyense</name>
    <dbReference type="NCBI Taxonomy" id="314238"/>
    <lineage>
        <taxon>Bacteria</taxon>
        <taxon>Pseudomonadati</taxon>
        <taxon>Pseudomonadota</taxon>
        <taxon>Alphaproteobacteria</taxon>
        <taxon>Hyphomicrobiales</taxon>
        <taxon>Phyllobacteriaceae</taxon>
        <taxon>Phyllobacterium</taxon>
    </lineage>
</organism>
<name>A0ABU0SF48_9HYPH</name>
<evidence type="ECO:0000313" key="3">
    <source>
        <dbReference type="Proteomes" id="UP001237780"/>
    </source>
</evidence>
<gene>
    <name evidence="2" type="ORF">QFZ34_003712</name>
</gene>
<proteinExistence type="predicted"/>
<evidence type="ECO:0000256" key="1">
    <source>
        <dbReference type="SAM" id="MobiDB-lite"/>
    </source>
</evidence>
<dbReference type="GO" id="GO:0032259">
    <property type="term" value="P:methylation"/>
    <property type="evidence" value="ECO:0007669"/>
    <property type="project" value="UniProtKB-KW"/>
</dbReference>
<dbReference type="Proteomes" id="UP001237780">
    <property type="component" value="Unassembled WGS sequence"/>
</dbReference>
<feature type="region of interest" description="Disordered" evidence="1">
    <location>
        <begin position="155"/>
        <end position="178"/>
    </location>
</feature>
<protein>
    <submittedName>
        <fullName evidence="2">Adenine-specific DNA methylase</fullName>
    </submittedName>
</protein>
<keyword evidence="3" id="KW-1185">Reference proteome</keyword>
<comment type="caution">
    <text evidence="2">The sequence shown here is derived from an EMBL/GenBank/DDBJ whole genome shotgun (WGS) entry which is preliminary data.</text>
</comment>
<accession>A0ABU0SF48</accession>
<keyword evidence="2" id="KW-0489">Methyltransferase</keyword>
<keyword evidence="2" id="KW-0808">Transferase</keyword>
<dbReference type="EMBL" id="JAUSZT010000003">
    <property type="protein sequence ID" value="MDQ0998530.1"/>
    <property type="molecule type" value="Genomic_DNA"/>
</dbReference>
<evidence type="ECO:0000313" key="2">
    <source>
        <dbReference type="EMBL" id="MDQ0998530.1"/>
    </source>
</evidence>
<dbReference type="RefSeq" id="WP_307283641.1">
    <property type="nucleotide sequence ID" value="NZ_JAUSZT010000003.1"/>
</dbReference>
<reference evidence="2 3" key="1">
    <citation type="submission" date="2023-07" db="EMBL/GenBank/DDBJ databases">
        <title>Comparative genomics of wheat-associated soil bacteria to identify genetic determinants of phenazine resistance.</title>
        <authorList>
            <person name="Mouncey N."/>
        </authorList>
    </citation>
    <scope>NUCLEOTIDE SEQUENCE [LARGE SCALE GENOMIC DNA]</scope>
    <source>
        <strain evidence="2 3">W4I11</strain>
    </source>
</reference>
<dbReference type="GO" id="GO:0008168">
    <property type="term" value="F:methyltransferase activity"/>
    <property type="evidence" value="ECO:0007669"/>
    <property type="project" value="UniProtKB-KW"/>
</dbReference>